<evidence type="ECO:0000259" key="3">
    <source>
        <dbReference type="SMART" id="SM00854"/>
    </source>
</evidence>
<name>A0A7T7XQR9_9SPIR</name>
<evidence type="ECO:0000313" key="5">
    <source>
        <dbReference type="Proteomes" id="UP000595917"/>
    </source>
</evidence>
<proteinExistence type="inferred from homology"/>
<dbReference type="SMART" id="SM00854">
    <property type="entry name" value="PGA_cap"/>
    <property type="match status" value="1"/>
</dbReference>
<dbReference type="Proteomes" id="UP000595917">
    <property type="component" value="Chromosome"/>
</dbReference>
<gene>
    <name evidence="4" type="ORF">JFL75_07105</name>
</gene>
<reference evidence="4" key="1">
    <citation type="submission" date="2021-01" db="EMBL/GenBank/DDBJ databases">
        <title>Description of Breznakiella homolactica.</title>
        <authorList>
            <person name="Song Y."/>
            <person name="Brune A."/>
        </authorList>
    </citation>
    <scope>NUCLEOTIDE SEQUENCE</scope>
    <source>
        <strain evidence="4">RmG30</strain>
    </source>
</reference>
<dbReference type="InterPro" id="IPR019079">
    <property type="entry name" value="Capsule_synth_CapA"/>
</dbReference>
<protein>
    <submittedName>
        <fullName evidence="4">CapA family protein</fullName>
    </submittedName>
</protein>
<dbReference type="EMBL" id="CP067089">
    <property type="protein sequence ID" value="QQO10678.1"/>
    <property type="molecule type" value="Genomic_DNA"/>
</dbReference>
<dbReference type="InterPro" id="IPR052169">
    <property type="entry name" value="CW_Biosynth-Accessory"/>
</dbReference>
<dbReference type="Gene3D" id="3.60.21.10">
    <property type="match status" value="1"/>
</dbReference>
<keyword evidence="2" id="KW-0732">Signal</keyword>
<sequence>MGRQPPVKKNIRLSLTVLITAVFSLSFTACLNSLPAEITDPPQQIEYIQPEEKPAIEVRVSFSAAGDNLIHNTLYNQARRRAQEADPPQERLYDFSYIYENIRPFLEQFDINWINQETLVNDELEPSTYPLFSTPGDLGRAAYEAGWRVFSLSNNHSYDFGTPGIAATRRFWASMPRYTMTAGLYERFENIPEITLHTVKGLNLAYLAYTESTNGMYVPNTAEARVIYTSQRKIMEDHVRRAAELADVVIVGVHWGNEYTHVPTKNQRALAEELASWGADVIIGTHPHVIQPVEWIETGDDGRKTLTAYSLGNFISAQREAPRLVGIFLTFELVLTLEQAGPKREVWIENVRTHPVVTHYGSGFSNVRNYLFRDYSEELAASHGVRHNEPEFSMKYIETLLRSHIDPQFLVLD</sequence>
<feature type="domain" description="Capsule synthesis protein CapA" evidence="3">
    <location>
        <begin position="61"/>
        <end position="318"/>
    </location>
</feature>
<evidence type="ECO:0000256" key="1">
    <source>
        <dbReference type="ARBA" id="ARBA00005662"/>
    </source>
</evidence>
<dbReference type="AlphaFoldDB" id="A0A7T7XQR9"/>
<dbReference type="InterPro" id="IPR029052">
    <property type="entry name" value="Metallo-depent_PP-like"/>
</dbReference>
<dbReference type="KEGG" id="bhc:JFL75_07105"/>
<dbReference type="PROSITE" id="PS51257">
    <property type="entry name" value="PROKAR_LIPOPROTEIN"/>
    <property type="match status" value="1"/>
</dbReference>
<keyword evidence="5" id="KW-1185">Reference proteome</keyword>
<dbReference type="PANTHER" id="PTHR33393">
    <property type="entry name" value="POLYGLUTAMINE SYNTHESIS ACCESSORY PROTEIN RV0574C-RELATED"/>
    <property type="match status" value="1"/>
</dbReference>
<feature type="signal peptide" evidence="2">
    <location>
        <begin position="1"/>
        <end position="28"/>
    </location>
</feature>
<feature type="chain" id="PRO_5031043593" evidence="2">
    <location>
        <begin position="29"/>
        <end position="413"/>
    </location>
</feature>
<dbReference type="PANTHER" id="PTHR33393:SF12">
    <property type="entry name" value="CAPSULE BIOSYNTHESIS PROTEIN CAPA"/>
    <property type="match status" value="1"/>
</dbReference>
<dbReference type="CDD" id="cd07381">
    <property type="entry name" value="MPP_CapA"/>
    <property type="match status" value="1"/>
</dbReference>
<organism evidence="4 5">
    <name type="scientific">Breznakiella homolactica</name>
    <dbReference type="NCBI Taxonomy" id="2798577"/>
    <lineage>
        <taxon>Bacteria</taxon>
        <taxon>Pseudomonadati</taxon>
        <taxon>Spirochaetota</taxon>
        <taxon>Spirochaetia</taxon>
        <taxon>Spirochaetales</taxon>
        <taxon>Breznakiellaceae</taxon>
        <taxon>Breznakiella</taxon>
    </lineage>
</organism>
<accession>A0A7T7XQR9</accession>
<dbReference type="SUPFAM" id="SSF56300">
    <property type="entry name" value="Metallo-dependent phosphatases"/>
    <property type="match status" value="1"/>
</dbReference>
<evidence type="ECO:0000256" key="2">
    <source>
        <dbReference type="SAM" id="SignalP"/>
    </source>
</evidence>
<evidence type="ECO:0000313" key="4">
    <source>
        <dbReference type="EMBL" id="QQO10678.1"/>
    </source>
</evidence>
<comment type="similarity">
    <text evidence="1">Belongs to the CapA family.</text>
</comment>
<dbReference type="Pfam" id="PF09587">
    <property type="entry name" value="PGA_cap"/>
    <property type="match status" value="1"/>
</dbReference>